<name>A0A430B3X3_9ENTE</name>
<keyword evidence="7" id="KW-1185">Reference proteome</keyword>
<dbReference type="InterPro" id="IPR027417">
    <property type="entry name" value="P-loop_NTPase"/>
</dbReference>
<feature type="coiled-coil region" evidence="4">
    <location>
        <begin position="462"/>
        <end position="496"/>
    </location>
</feature>
<dbReference type="Pfam" id="PF13476">
    <property type="entry name" value="AAA_23"/>
    <property type="match status" value="1"/>
</dbReference>
<proteinExistence type="inferred from homology"/>
<dbReference type="InterPro" id="IPR038729">
    <property type="entry name" value="Rad50/SbcC_AAA"/>
</dbReference>
<feature type="coiled-coil region" evidence="4">
    <location>
        <begin position="325"/>
        <end position="417"/>
    </location>
</feature>
<evidence type="ECO:0000256" key="4">
    <source>
        <dbReference type="SAM" id="Coils"/>
    </source>
</evidence>
<sequence>MQPIRLKLENFGPYEDSLIDFSDFYAQSLFLITGKTGAGKTTIFDGMTYALYGNTSGGLRQGKEMRSNFAEVGSKTCVTFTFKQENKTYEVVREPEQLVKKLRGEGFREQPATVRLTVFDENNNEIEQLTKQKDVGPFLSELIQLNESQFSQIVMLPQGEFRRFLNADSDSKEKVLRKLFNTYFYQDIADSLRAQKKAQESLLKDEHQVLNLLVGQIEWQDDFKEKQTDNMYYQDLLTLYGDQEKAYQEEEKTQLDVISKEKKELLKQDELIQAEKKWLEYFKELESARKKQNDLSKKEVNILEDKRRVALLKEVEKIKPTYEYLLTLEKEYDSLLIKEKELRLKEETISVKLKKNQEILAERLANEVEIEKDKQELINIETSLPLFKRKETLEKEQKNLKEELDSLLKLQKKLALEQDSINQRLVAGKNILAKKPKAIETKFQLVKEEEDNQTRLVEIKKYQKKKFALEELTLQLEDVQKQVLKTREQKEIKLNEQKQVKSDWAKAQIAKLSLELVEGEMCPVCGSLEHPSPTHVEVMTKEEMILLEEKVETIEIELAQISETIVSLDKTKEFKESEKETFEKELEDLRNQINLLFEKEVSESDWLLRNQEKTDELVIKRQHNEVELNQIEEQITILEEAESRQKEVSEQLNQMQERVRELENKNLQVTVSYAEINERLPKKWSALKEMMEESETLSSKVEKWEKEVATLKNDINKSEQQQLVTKTTLKNELEQKNVLENKLAQEQKKVDLFKETQEFSMSDLNELITQVEQITTLEEDIQAFEKESYALKEEMTKLDHLLDGREKPELEPLMLVRDTLNNSLEKNKERLNTLQYRMSQNKKIILQVREKELSIKEQLEALEELTELANVMTGDGPNKLSMERFVLQTYLKRILKRGNEKLTLLTNGRYQFELKEEQGSFKKKTGLEINIFDDNTGTLRGVNTLSGGESFIAALSLALSLAEVIQEEAGGIKIEAMFIDEGFGSLDEDALEMAIRALESIEGEGRLIGIISHVRELKERIPQQLQIKSTLDGKSYVTERLEFE</sequence>
<dbReference type="EMBL" id="NGKB01000006">
    <property type="protein sequence ID" value="RSU15008.1"/>
    <property type="molecule type" value="Genomic_DNA"/>
</dbReference>
<evidence type="ECO:0000313" key="7">
    <source>
        <dbReference type="Proteomes" id="UP000288028"/>
    </source>
</evidence>
<comment type="subunit">
    <text evidence="2">Heterodimer of SbcC and SbcD.</text>
</comment>
<protein>
    <recommendedName>
        <fullName evidence="3">Nuclease SbcCD subunit C</fullName>
    </recommendedName>
</protein>
<evidence type="ECO:0000313" key="6">
    <source>
        <dbReference type="EMBL" id="RSU15008.1"/>
    </source>
</evidence>
<comment type="similarity">
    <text evidence="1">Belongs to the SMC family. SbcC subfamily.</text>
</comment>
<dbReference type="SUPFAM" id="SSF52540">
    <property type="entry name" value="P-loop containing nucleoside triphosphate hydrolases"/>
    <property type="match status" value="1"/>
</dbReference>
<dbReference type="AlphaFoldDB" id="A0A430B3X3"/>
<dbReference type="Gene3D" id="3.40.50.300">
    <property type="entry name" value="P-loop containing nucleotide triphosphate hydrolases"/>
    <property type="match status" value="2"/>
</dbReference>
<dbReference type="PANTHER" id="PTHR32114:SF2">
    <property type="entry name" value="ABC TRANSPORTER ABCH.3"/>
    <property type="match status" value="1"/>
</dbReference>
<dbReference type="GO" id="GO:0006302">
    <property type="term" value="P:double-strand break repair"/>
    <property type="evidence" value="ECO:0007669"/>
    <property type="project" value="InterPro"/>
</dbReference>
<gene>
    <name evidence="6" type="ORF">CBF28_08030</name>
</gene>
<organism evidence="6 7">
    <name type="scientific">Vagococcus carniphilus</name>
    <dbReference type="NCBI Taxonomy" id="218144"/>
    <lineage>
        <taxon>Bacteria</taxon>
        <taxon>Bacillati</taxon>
        <taxon>Bacillota</taxon>
        <taxon>Bacilli</taxon>
        <taxon>Lactobacillales</taxon>
        <taxon>Enterococcaceae</taxon>
        <taxon>Vagococcus</taxon>
    </lineage>
</organism>
<dbReference type="Pfam" id="PF13558">
    <property type="entry name" value="SbcC_Walker_B"/>
    <property type="match status" value="1"/>
</dbReference>
<dbReference type="GeneID" id="95579669"/>
<dbReference type="RefSeq" id="WP_126793797.1">
    <property type="nucleotide sequence ID" value="NZ_CP060720.1"/>
</dbReference>
<feature type="coiled-coil region" evidence="4">
    <location>
        <begin position="544"/>
        <end position="868"/>
    </location>
</feature>
<dbReference type="Proteomes" id="UP000288028">
    <property type="component" value="Unassembled WGS sequence"/>
</dbReference>
<accession>A0A430B3X3</accession>
<evidence type="ECO:0000256" key="3">
    <source>
        <dbReference type="ARBA" id="ARBA00013368"/>
    </source>
</evidence>
<evidence type="ECO:0000259" key="5">
    <source>
        <dbReference type="Pfam" id="PF13476"/>
    </source>
</evidence>
<dbReference type="PANTHER" id="PTHR32114">
    <property type="entry name" value="ABC TRANSPORTER ABCH.3"/>
    <property type="match status" value="1"/>
</dbReference>
<comment type="caution">
    <text evidence="6">The sequence shown here is derived from an EMBL/GenBank/DDBJ whole genome shotgun (WGS) entry which is preliminary data.</text>
</comment>
<evidence type="ECO:0000256" key="1">
    <source>
        <dbReference type="ARBA" id="ARBA00006930"/>
    </source>
</evidence>
<evidence type="ECO:0000256" key="2">
    <source>
        <dbReference type="ARBA" id="ARBA00011322"/>
    </source>
</evidence>
<feature type="domain" description="Rad50/SbcC-type AAA" evidence="5">
    <location>
        <begin position="5"/>
        <end position="202"/>
    </location>
</feature>
<dbReference type="OrthoDB" id="9795626at2"/>
<keyword evidence="4" id="KW-0175">Coiled coil</keyword>
<reference evidence="6 7" key="1">
    <citation type="submission" date="2017-05" db="EMBL/GenBank/DDBJ databases">
        <title>Vagococcus spp. assemblies.</title>
        <authorList>
            <person name="Gulvik C.A."/>
        </authorList>
    </citation>
    <scope>NUCLEOTIDE SEQUENCE [LARGE SCALE GENOMIC DNA]</scope>
    <source>
        <strain evidence="6 7">SS1714</strain>
    </source>
</reference>
<dbReference type="GO" id="GO:0016887">
    <property type="term" value="F:ATP hydrolysis activity"/>
    <property type="evidence" value="ECO:0007669"/>
    <property type="project" value="InterPro"/>
</dbReference>